<keyword evidence="3" id="KW-1185">Reference proteome</keyword>
<comment type="caution">
    <text evidence="2">The sequence shown here is derived from an EMBL/GenBank/DDBJ whole genome shotgun (WGS) entry which is preliminary data.</text>
</comment>
<dbReference type="CDD" id="cd06587">
    <property type="entry name" value="VOC"/>
    <property type="match status" value="1"/>
</dbReference>
<evidence type="ECO:0000313" key="2">
    <source>
        <dbReference type="EMBL" id="MBM7798334.1"/>
    </source>
</evidence>
<evidence type="ECO:0000313" key="3">
    <source>
        <dbReference type="Proteomes" id="UP000704762"/>
    </source>
</evidence>
<dbReference type="Gene3D" id="3.10.180.10">
    <property type="entry name" value="2,3-Dihydroxybiphenyl 1,2-Dioxygenase, domain 1"/>
    <property type="match status" value="1"/>
</dbReference>
<name>A0ABS2RK57_9ACTN</name>
<dbReference type="Proteomes" id="UP000704762">
    <property type="component" value="Unassembled WGS sequence"/>
</dbReference>
<evidence type="ECO:0000259" key="1">
    <source>
        <dbReference type="PROSITE" id="PS51819"/>
    </source>
</evidence>
<dbReference type="PANTHER" id="PTHR35908:SF1">
    <property type="entry name" value="CONSERVED PROTEIN"/>
    <property type="match status" value="1"/>
</dbReference>
<feature type="domain" description="VOC" evidence="1">
    <location>
        <begin position="4"/>
        <end position="118"/>
    </location>
</feature>
<sequence>MIGQLHGIVIDCPDPSALASFYEQLLGMQRVQDEPDWVVIGDAPDRPGVAFAHVSGYRPPTWPTGERPQYRHFDVRVDDLDAAESAVLTLGAQRLAGGGGSFRVFADPIGLPFCLIRT</sequence>
<dbReference type="Pfam" id="PF18029">
    <property type="entry name" value="Glyoxalase_6"/>
    <property type="match status" value="1"/>
</dbReference>
<dbReference type="PROSITE" id="PS51819">
    <property type="entry name" value="VOC"/>
    <property type="match status" value="1"/>
</dbReference>
<organism evidence="2 3">
    <name type="scientific">Microlunatus panaciterrae</name>
    <dbReference type="NCBI Taxonomy" id="400768"/>
    <lineage>
        <taxon>Bacteria</taxon>
        <taxon>Bacillati</taxon>
        <taxon>Actinomycetota</taxon>
        <taxon>Actinomycetes</taxon>
        <taxon>Propionibacteriales</taxon>
        <taxon>Propionibacteriaceae</taxon>
        <taxon>Microlunatus</taxon>
    </lineage>
</organism>
<proteinExistence type="predicted"/>
<dbReference type="InterPro" id="IPR029068">
    <property type="entry name" value="Glyas_Bleomycin-R_OHBP_Dase"/>
</dbReference>
<reference evidence="2 3" key="1">
    <citation type="submission" date="2021-01" db="EMBL/GenBank/DDBJ databases">
        <title>Sequencing the genomes of 1000 actinobacteria strains.</title>
        <authorList>
            <person name="Klenk H.-P."/>
        </authorList>
    </citation>
    <scope>NUCLEOTIDE SEQUENCE [LARGE SCALE GENOMIC DNA]</scope>
    <source>
        <strain evidence="2 3">DSM 18662</strain>
    </source>
</reference>
<dbReference type="SUPFAM" id="SSF54593">
    <property type="entry name" value="Glyoxalase/Bleomycin resistance protein/Dihydroxybiphenyl dioxygenase"/>
    <property type="match status" value="1"/>
</dbReference>
<dbReference type="EMBL" id="JAFBCF010000001">
    <property type="protein sequence ID" value="MBM7798334.1"/>
    <property type="molecule type" value="Genomic_DNA"/>
</dbReference>
<accession>A0ABS2RK57</accession>
<dbReference type="InterPro" id="IPR041581">
    <property type="entry name" value="Glyoxalase_6"/>
</dbReference>
<dbReference type="RefSeq" id="WP_204916891.1">
    <property type="nucleotide sequence ID" value="NZ_BAAAQP010000011.1"/>
</dbReference>
<protein>
    <submittedName>
        <fullName evidence="2">Catechol 2,3-dioxygenase-like lactoylglutathione lyase family enzyme</fullName>
    </submittedName>
</protein>
<dbReference type="PANTHER" id="PTHR35908">
    <property type="entry name" value="HYPOTHETICAL FUSION PROTEIN"/>
    <property type="match status" value="1"/>
</dbReference>
<gene>
    <name evidence="2" type="ORF">JOE57_001255</name>
</gene>
<dbReference type="InterPro" id="IPR037523">
    <property type="entry name" value="VOC_core"/>
</dbReference>